<comment type="caution">
    <text evidence="8">The sequence shown here is derived from an EMBL/GenBank/DDBJ whole genome shotgun (WGS) entry which is preliminary data.</text>
</comment>
<dbReference type="PRINTS" id="PR00781">
    <property type="entry name" value="LIPOSIGPTASE"/>
</dbReference>
<keyword evidence="8" id="KW-0449">Lipoprotein</keyword>
<proteinExistence type="inferred from homology"/>
<accession>A0A645C1H0</accession>
<keyword evidence="2" id="KW-0645">Protease</keyword>
<dbReference type="GO" id="GO:0016020">
    <property type="term" value="C:membrane"/>
    <property type="evidence" value="ECO:0007669"/>
    <property type="project" value="InterPro"/>
</dbReference>
<keyword evidence="1" id="KW-1003">Cell membrane</keyword>
<dbReference type="Pfam" id="PF01252">
    <property type="entry name" value="Peptidase_A8"/>
    <property type="match status" value="1"/>
</dbReference>
<gene>
    <name evidence="8" type="primary">lspA_34</name>
    <name evidence="8" type="ORF">SDC9_118578</name>
</gene>
<feature type="transmembrane region" description="Helical" evidence="7">
    <location>
        <begin position="121"/>
        <end position="143"/>
    </location>
</feature>
<keyword evidence="6 7" id="KW-0472">Membrane</keyword>
<dbReference type="InterPro" id="IPR001872">
    <property type="entry name" value="Peptidase_A8"/>
</dbReference>
<protein>
    <submittedName>
        <fullName evidence="8">Lipoprotein signal peptidase</fullName>
        <ecNumber evidence="8">3.4.23.36</ecNumber>
    </submittedName>
</protein>
<dbReference type="GO" id="GO:0006508">
    <property type="term" value="P:proteolysis"/>
    <property type="evidence" value="ECO:0007669"/>
    <property type="project" value="UniProtKB-KW"/>
</dbReference>
<evidence type="ECO:0000256" key="4">
    <source>
        <dbReference type="ARBA" id="ARBA00022801"/>
    </source>
</evidence>
<evidence type="ECO:0000256" key="5">
    <source>
        <dbReference type="ARBA" id="ARBA00022989"/>
    </source>
</evidence>
<dbReference type="EC" id="3.4.23.36" evidence="8"/>
<dbReference type="PANTHER" id="PTHR33695">
    <property type="entry name" value="LIPOPROTEIN SIGNAL PEPTIDASE"/>
    <property type="match status" value="1"/>
</dbReference>
<evidence type="ECO:0000256" key="6">
    <source>
        <dbReference type="ARBA" id="ARBA00023136"/>
    </source>
</evidence>
<keyword evidence="3 7" id="KW-0812">Transmembrane</keyword>
<feature type="transmembrane region" description="Helical" evidence="7">
    <location>
        <begin position="83"/>
        <end position="101"/>
    </location>
</feature>
<dbReference type="GO" id="GO:0004190">
    <property type="term" value="F:aspartic-type endopeptidase activity"/>
    <property type="evidence" value="ECO:0007669"/>
    <property type="project" value="UniProtKB-EC"/>
</dbReference>
<evidence type="ECO:0000256" key="3">
    <source>
        <dbReference type="ARBA" id="ARBA00022692"/>
    </source>
</evidence>
<evidence type="ECO:0000256" key="2">
    <source>
        <dbReference type="ARBA" id="ARBA00022670"/>
    </source>
</evidence>
<sequence length="166" mass="17991">MLYALLVTALIVLDQVVKALVRTNIPLYTAQPLLPGFLELTHVRNTGAAFSILSAHTWVLTLISAAVSLVLAAALIKRVVRHPFGLTALSLVLAGAVGNLIDRALQGYVTDMFNFQFMRFAVFNVADICVVTGGIATCVYLLFFYEKLEKRPLPGQEHDGSTDADG</sequence>
<dbReference type="NCBIfam" id="TIGR00077">
    <property type="entry name" value="lspA"/>
    <property type="match status" value="1"/>
</dbReference>
<dbReference type="PROSITE" id="PS00855">
    <property type="entry name" value="SPASE_II"/>
    <property type="match status" value="1"/>
</dbReference>
<dbReference type="AlphaFoldDB" id="A0A645C1H0"/>
<dbReference type="EMBL" id="VSSQ01024221">
    <property type="protein sequence ID" value="MPM71610.1"/>
    <property type="molecule type" value="Genomic_DNA"/>
</dbReference>
<evidence type="ECO:0000313" key="8">
    <source>
        <dbReference type="EMBL" id="MPM71610.1"/>
    </source>
</evidence>
<organism evidence="8">
    <name type="scientific">bioreactor metagenome</name>
    <dbReference type="NCBI Taxonomy" id="1076179"/>
    <lineage>
        <taxon>unclassified sequences</taxon>
        <taxon>metagenomes</taxon>
        <taxon>ecological metagenomes</taxon>
    </lineage>
</organism>
<reference evidence="8" key="1">
    <citation type="submission" date="2019-08" db="EMBL/GenBank/DDBJ databases">
        <authorList>
            <person name="Kucharzyk K."/>
            <person name="Murdoch R.W."/>
            <person name="Higgins S."/>
            <person name="Loffler F."/>
        </authorList>
    </citation>
    <scope>NUCLEOTIDE SEQUENCE</scope>
</reference>
<name>A0A645C1H0_9ZZZZ</name>
<keyword evidence="5 7" id="KW-1133">Transmembrane helix</keyword>
<dbReference type="PANTHER" id="PTHR33695:SF1">
    <property type="entry name" value="LIPOPROTEIN SIGNAL PEPTIDASE"/>
    <property type="match status" value="1"/>
</dbReference>
<evidence type="ECO:0000256" key="1">
    <source>
        <dbReference type="ARBA" id="ARBA00022475"/>
    </source>
</evidence>
<evidence type="ECO:0000256" key="7">
    <source>
        <dbReference type="SAM" id="Phobius"/>
    </source>
</evidence>
<keyword evidence="4 8" id="KW-0378">Hydrolase</keyword>
<dbReference type="HAMAP" id="MF_00161">
    <property type="entry name" value="LspA"/>
    <property type="match status" value="1"/>
</dbReference>
<feature type="transmembrane region" description="Helical" evidence="7">
    <location>
        <begin position="55"/>
        <end position="76"/>
    </location>
</feature>